<evidence type="ECO:0000256" key="8">
    <source>
        <dbReference type="ARBA" id="ARBA00022801"/>
    </source>
</evidence>
<evidence type="ECO:0000256" key="5">
    <source>
        <dbReference type="ARBA" id="ARBA00022438"/>
    </source>
</evidence>
<comment type="similarity">
    <text evidence="4">Belongs to the peptidase M29 family.</text>
</comment>
<comment type="cofactor">
    <cofactor evidence="3">
        <name>Zn(2+)</name>
        <dbReference type="ChEBI" id="CHEBI:29105"/>
    </cofactor>
</comment>
<comment type="cofactor">
    <cofactor evidence="2">
        <name>Mg(2+)</name>
        <dbReference type="ChEBI" id="CHEBI:18420"/>
    </cofactor>
</comment>
<evidence type="ECO:0000313" key="10">
    <source>
        <dbReference type="EMBL" id="XBV85139.1"/>
    </source>
</evidence>
<dbReference type="GO" id="GO:0004177">
    <property type="term" value="F:aminopeptidase activity"/>
    <property type="evidence" value="ECO:0007669"/>
    <property type="project" value="UniProtKB-KW"/>
</dbReference>
<evidence type="ECO:0000256" key="1">
    <source>
        <dbReference type="ARBA" id="ARBA00001941"/>
    </source>
</evidence>
<dbReference type="InterPro" id="IPR000787">
    <property type="entry name" value="Peptidase_M29"/>
</dbReference>
<keyword evidence="9" id="KW-0482">Metalloprotease</keyword>
<sequence length="361" mass="39425">MAATPYDPVRHAELLARYCLDAQPGQRVQVSATTLALPLVEALHRELLGLGARPVLRLEYPGQQDDFYRHASDLLLDSLHPADVADMEATDATLRILTPQPPVTDSHPDRRTRHARTVAPIGALRSQRRWSLTLFPTPEGAGAAGMSLTDYEGFVADALFLNTPDPVAEWVRVRERQARLIERLSRADQVRILGPDTDLTMSVKGRTWANSDGKRNMPSGEVFTGPHEQSASGHIYYGLPTSVGGRTVQGIRLRFEAGRVVEASAEEGDDVLQASLATDEGARYLGELGIGTNYGIQVPSRNILFDEKIGGTVHLALGRSYPETGGLNESALHWDMICDLRGGGQVLLDGEVFQQDGQFVE</sequence>
<reference evidence="10" key="1">
    <citation type="submission" date="2024-06" db="EMBL/GenBank/DDBJ databases">
        <title>Draft Genome Sequence of Deinococcus sonorensis Type Strain KR-87, a Biofilm Producing Representative of the Genus Deinococcus.</title>
        <authorList>
            <person name="Boren L.S."/>
            <person name="Grosso R.A."/>
            <person name="Hugenberg-Cox A.N."/>
            <person name="Hill J.T.E."/>
            <person name="Albert C.M."/>
            <person name="Tuohy J.M."/>
        </authorList>
    </citation>
    <scope>NUCLEOTIDE SEQUENCE</scope>
    <source>
        <strain evidence="10">KR-87</strain>
    </source>
</reference>
<evidence type="ECO:0000256" key="2">
    <source>
        <dbReference type="ARBA" id="ARBA00001946"/>
    </source>
</evidence>
<comment type="cofactor">
    <cofactor evidence="1">
        <name>Co(2+)</name>
        <dbReference type="ChEBI" id="CHEBI:48828"/>
    </cofactor>
</comment>
<evidence type="ECO:0000256" key="4">
    <source>
        <dbReference type="ARBA" id="ARBA00008236"/>
    </source>
</evidence>
<accession>A0AAU7U9L2</accession>
<name>A0AAU7U9L2_9DEIO</name>
<organism evidence="10">
    <name type="scientific">Deinococcus sonorensis KR-87</name>
    <dbReference type="NCBI Taxonomy" id="694439"/>
    <lineage>
        <taxon>Bacteria</taxon>
        <taxon>Thermotogati</taxon>
        <taxon>Deinococcota</taxon>
        <taxon>Deinococci</taxon>
        <taxon>Deinococcales</taxon>
        <taxon>Deinococcaceae</taxon>
        <taxon>Deinococcus</taxon>
    </lineage>
</organism>
<dbReference type="PANTHER" id="PTHR34448:SF1">
    <property type="entry name" value="BLL6088 PROTEIN"/>
    <property type="match status" value="1"/>
</dbReference>
<keyword evidence="5 10" id="KW-0031">Aminopeptidase</keyword>
<protein>
    <submittedName>
        <fullName evidence="10">Aminopeptidase</fullName>
    </submittedName>
</protein>
<dbReference type="RefSeq" id="WP_350243176.1">
    <property type="nucleotide sequence ID" value="NZ_CP158299.1"/>
</dbReference>
<dbReference type="GO" id="GO:0046872">
    <property type="term" value="F:metal ion binding"/>
    <property type="evidence" value="ECO:0007669"/>
    <property type="project" value="UniProtKB-KW"/>
</dbReference>
<dbReference type="SUPFAM" id="SSF144052">
    <property type="entry name" value="Thermophilic metalloprotease-like"/>
    <property type="match status" value="1"/>
</dbReference>
<dbReference type="KEGG" id="dsc:ABOD76_17105"/>
<gene>
    <name evidence="10" type="ORF">ABOD76_17105</name>
</gene>
<dbReference type="Pfam" id="PF02073">
    <property type="entry name" value="Peptidase_M29"/>
    <property type="match status" value="1"/>
</dbReference>
<keyword evidence="8" id="KW-0378">Hydrolase</keyword>
<evidence type="ECO:0000256" key="3">
    <source>
        <dbReference type="ARBA" id="ARBA00001947"/>
    </source>
</evidence>
<dbReference type="GO" id="GO:0008237">
    <property type="term" value="F:metallopeptidase activity"/>
    <property type="evidence" value="ECO:0007669"/>
    <property type="project" value="UniProtKB-KW"/>
</dbReference>
<dbReference type="Gene3D" id="3.40.1830.10">
    <property type="entry name" value="Thermophilic metalloprotease (M29)"/>
    <property type="match status" value="1"/>
</dbReference>
<evidence type="ECO:0000256" key="9">
    <source>
        <dbReference type="ARBA" id="ARBA00023049"/>
    </source>
</evidence>
<proteinExistence type="inferred from homology"/>
<keyword evidence="7" id="KW-0479">Metal-binding</keyword>
<evidence type="ECO:0000256" key="7">
    <source>
        <dbReference type="ARBA" id="ARBA00022723"/>
    </source>
</evidence>
<dbReference type="AlphaFoldDB" id="A0AAU7U9L2"/>
<dbReference type="InterPro" id="IPR035097">
    <property type="entry name" value="M29_N-terminal"/>
</dbReference>
<dbReference type="GO" id="GO:0006508">
    <property type="term" value="P:proteolysis"/>
    <property type="evidence" value="ECO:0007669"/>
    <property type="project" value="UniProtKB-KW"/>
</dbReference>
<dbReference type="InterPro" id="IPR052170">
    <property type="entry name" value="M29_Exopeptidase"/>
</dbReference>
<dbReference type="PANTHER" id="PTHR34448">
    <property type="entry name" value="AMINOPEPTIDASE"/>
    <property type="match status" value="1"/>
</dbReference>
<dbReference type="EMBL" id="CP158299">
    <property type="protein sequence ID" value="XBV85139.1"/>
    <property type="molecule type" value="Genomic_DNA"/>
</dbReference>
<evidence type="ECO:0000256" key="6">
    <source>
        <dbReference type="ARBA" id="ARBA00022670"/>
    </source>
</evidence>
<keyword evidence="6" id="KW-0645">Protease</keyword>